<protein>
    <submittedName>
        <fullName evidence="2">Uncharacterized protein</fullName>
    </submittedName>
</protein>
<proteinExistence type="predicted"/>
<dbReference type="EMBL" id="RBNI01000847">
    <property type="protein sequence ID" value="RUP51267.1"/>
    <property type="molecule type" value="Genomic_DNA"/>
</dbReference>
<gene>
    <name evidence="2" type="ORF">BC936DRAFT_149112</name>
</gene>
<feature type="region of interest" description="Disordered" evidence="1">
    <location>
        <begin position="48"/>
        <end position="86"/>
    </location>
</feature>
<accession>A0A433DKD4</accession>
<reference evidence="2 3" key="1">
    <citation type="journal article" date="2018" name="New Phytol.">
        <title>Phylogenomics of Endogonaceae and evolution of mycorrhizas within Mucoromycota.</title>
        <authorList>
            <person name="Chang Y."/>
            <person name="Desiro A."/>
            <person name="Na H."/>
            <person name="Sandor L."/>
            <person name="Lipzen A."/>
            <person name="Clum A."/>
            <person name="Barry K."/>
            <person name="Grigoriev I.V."/>
            <person name="Martin F.M."/>
            <person name="Stajich J.E."/>
            <person name="Smith M.E."/>
            <person name="Bonito G."/>
            <person name="Spatafora J.W."/>
        </authorList>
    </citation>
    <scope>NUCLEOTIDE SEQUENCE [LARGE SCALE GENOMIC DNA]</scope>
    <source>
        <strain evidence="2 3">GMNB39</strain>
    </source>
</reference>
<organism evidence="2 3">
    <name type="scientific">Jimgerdemannia flammicorona</name>
    <dbReference type="NCBI Taxonomy" id="994334"/>
    <lineage>
        <taxon>Eukaryota</taxon>
        <taxon>Fungi</taxon>
        <taxon>Fungi incertae sedis</taxon>
        <taxon>Mucoromycota</taxon>
        <taxon>Mucoromycotina</taxon>
        <taxon>Endogonomycetes</taxon>
        <taxon>Endogonales</taxon>
        <taxon>Endogonaceae</taxon>
        <taxon>Jimgerdemannia</taxon>
    </lineage>
</organism>
<evidence type="ECO:0000313" key="3">
    <source>
        <dbReference type="Proteomes" id="UP000268093"/>
    </source>
</evidence>
<name>A0A433DKD4_9FUNG</name>
<comment type="caution">
    <text evidence="2">The sequence shown here is derived from an EMBL/GenBank/DDBJ whole genome shotgun (WGS) entry which is preliminary data.</text>
</comment>
<evidence type="ECO:0000313" key="2">
    <source>
        <dbReference type="EMBL" id="RUP51267.1"/>
    </source>
</evidence>
<sequence length="86" mass="10026">MLPYCACIACPLCPSIRTNAVIRTSNLETWYGRKIFLDRCERRKINVNPKRKSQSDELDMLDAARNGEAKEPIQQFSKKIRPDKRK</sequence>
<evidence type="ECO:0000256" key="1">
    <source>
        <dbReference type="SAM" id="MobiDB-lite"/>
    </source>
</evidence>
<keyword evidence="3" id="KW-1185">Reference proteome</keyword>
<dbReference type="Proteomes" id="UP000268093">
    <property type="component" value="Unassembled WGS sequence"/>
</dbReference>
<dbReference type="AlphaFoldDB" id="A0A433DKD4"/>